<dbReference type="OrthoDB" id="9783989at2"/>
<proteinExistence type="predicted"/>
<reference evidence="3 4" key="1">
    <citation type="submission" date="2018-05" db="EMBL/GenBank/DDBJ databases">
        <title>Genetic diversity of glacier-inhabiting Cryobacterium bacteria in China and description of Cryobacterium mengkeensis sp. nov. and Arthrobacter glacialis sp. nov.</title>
        <authorList>
            <person name="Liu Q."/>
            <person name="Xin Y.-H."/>
        </authorList>
    </citation>
    <scope>NUCLEOTIDE SEQUENCE [LARGE SCALE GENOMIC DNA]</scope>
    <source>
        <strain evidence="3 4">B7</strain>
    </source>
</reference>
<evidence type="ECO:0000256" key="1">
    <source>
        <dbReference type="ARBA" id="ARBA00022676"/>
    </source>
</evidence>
<keyword evidence="4" id="KW-1185">Reference proteome</keyword>
<dbReference type="Gene3D" id="3.40.50.2000">
    <property type="entry name" value="Glycogen Phosphorylase B"/>
    <property type="match status" value="2"/>
</dbReference>
<dbReference type="CDD" id="cd03789">
    <property type="entry name" value="GT9_LPS_heptosyltransferase"/>
    <property type="match status" value="1"/>
</dbReference>
<dbReference type="InterPro" id="IPR051199">
    <property type="entry name" value="LPS_LOS_Heptosyltrfase"/>
</dbReference>
<dbReference type="SUPFAM" id="SSF53756">
    <property type="entry name" value="UDP-Glycosyltransferase/glycogen phosphorylase"/>
    <property type="match status" value="1"/>
</dbReference>
<name>A0A2V5IT29_9MICC</name>
<dbReference type="GO" id="GO:0009244">
    <property type="term" value="P:lipopolysaccharide core region biosynthetic process"/>
    <property type="evidence" value="ECO:0007669"/>
    <property type="project" value="TreeGrafter"/>
</dbReference>
<dbReference type="Pfam" id="PF01075">
    <property type="entry name" value="Glyco_transf_9"/>
    <property type="match status" value="1"/>
</dbReference>
<dbReference type="PANTHER" id="PTHR30160">
    <property type="entry name" value="TETRAACYLDISACCHARIDE 4'-KINASE-RELATED"/>
    <property type="match status" value="1"/>
</dbReference>
<dbReference type="GO" id="GO:0008713">
    <property type="term" value="F:ADP-heptose-lipopolysaccharide heptosyltransferase activity"/>
    <property type="evidence" value="ECO:0007669"/>
    <property type="project" value="TreeGrafter"/>
</dbReference>
<dbReference type="AlphaFoldDB" id="A0A2V5IT29"/>
<keyword evidence="2 3" id="KW-0808">Transferase</keyword>
<dbReference type="EMBL" id="QJVC01000025">
    <property type="protein sequence ID" value="PYI37303.1"/>
    <property type="molecule type" value="Genomic_DNA"/>
</dbReference>
<comment type="caution">
    <text evidence="3">The sequence shown here is derived from an EMBL/GenBank/DDBJ whole genome shotgun (WGS) entry which is preliminary data.</text>
</comment>
<evidence type="ECO:0000256" key="2">
    <source>
        <dbReference type="ARBA" id="ARBA00022679"/>
    </source>
</evidence>
<organism evidence="3 4">
    <name type="scientific">Arthrobacter psychrolactophilus</name>
    <dbReference type="NCBI Taxonomy" id="92442"/>
    <lineage>
        <taxon>Bacteria</taxon>
        <taxon>Bacillati</taxon>
        <taxon>Actinomycetota</taxon>
        <taxon>Actinomycetes</taxon>
        <taxon>Micrococcales</taxon>
        <taxon>Micrococcaceae</taxon>
        <taxon>Arthrobacter</taxon>
    </lineage>
</organism>
<dbReference type="GO" id="GO:0005829">
    <property type="term" value="C:cytosol"/>
    <property type="evidence" value="ECO:0007669"/>
    <property type="project" value="TreeGrafter"/>
</dbReference>
<sequence length="333" mass="34549">MGDVLLAGPAVRAVAASASHVSFLCGPKGSAAARMLPGVDAVIEWDAPWIADPAPAMTRSHTDRLMELLDQEQPDQAVILTSFHQSPLPLALLLRVHGISPITAASVDYPGSLLDVRLRPGEGLSEDLPEPLRALAIVEAAGFRLPPGDDGRLAVRTVAPPQPFRPARPYIVIHPGADAPARTWPATAHQEAVDLLARHGHAVVVTGAAGEVRLTSTVAGSTGLDLGGLLDLPALAAVLAGAEAVVVGNTGPAHLAAAVGTPIVSLFSPVVPASKWAPHGVPLELLGNQHASCRNSRARVCPVPGHPCLSNVTPQQVFEAVERLLERPRKVAP</sequence>
<dbReference type="InterPro" id="IPR002201">
    <property type="entry name" value="Glyco_trans_9"/>
</dbReference>
<dbReference type="Proteomes" id="UP000247980">
    <property type="component" value="Unassembled WGS sequence"/>
</dbReference>
<dbReference type="PANTHER" id="PTHR30160:SF1">
    <property type="entry name" value="LIPOPOLYSACCHARIDE 1,2-N-ACETYLGLUCOSAMINETRANSFERASE-RELATED"/>
    <property type="match status" value="1"/>
</dbReference>
<evidence type="ECO:0000313" key="4">
    <source>
        <dbReference type="Proteomes" id="UP000247980"/>
    </source>
</evidence>
<evidence type="ECO:0000313" key="3">
    <source>
        <dbReference type="EMBL" id="PYI37303.1"/>
    </source>
</evidence>
<keyword evidence="1" id="KW-0328">Glycosyltransferase</keyword>
<protein>
    <submittedName>
        <fullName evidence="3">Glycosyl transferase</fullName>
    </submittedName>
</protein>
<gene>
    <name evidence="3" type="ORF">CVS30_16260</name>
</gene>
<accession>A0A2V5IT29</accession>
<dbReference type="RefSeq" id="WP_110486635.1">
    <property type="nucleotide sequence ID" value="NZ_QJVC01000025.1"/>
</dbReference>